<sequence>MAFKYFVIQQIFMGSKKPISIRIEEEELKKLEKLSKKEGINRSVLISKAIKQFIQSYDKKTPELSETLDRLKELERKHETLLTRVNILTGQVDNLVKKERR</sequence>
<evidence type="ECO:0000259" key="2">
    <source>
        <dbReference type="Pfam" id="PF12651"/>
    </source>
</evidence>
<dbReference type="SUPFAM" id="SSF47598">
    <property type="entry name" value="Ribbon-helix-helix"/>
    <property type="match status" value="1"/>
</dbReference>
<feature type="coiled-coil region" evidence="1">
    <location>
        <begin position="64"/>
        <end position="91"/>
    </location>
</feature>
<feature type="domain" description="Predicted DNA-binding protein ribbon-helix-helix" evidence="2">
    <location>
        <begin position="16"/>
        <end position="57"/>
    </location>
</feature>
<proteinExistence type="predicted"/>
<keyword evidence="1" id="KW-0175">Coiled coil</keyword>
<reference evidence="3" key="1">
    <citation type="submission" date="2020-06" db="EMBL/GenBank/DDBJ databases">
        <title>Unique genomic features of the anaerobic methanotrophic archaea.</title>
        <authorList>
            <person name="Chadwick G.L."/>
            <person name="Skennerton C.T."/>
            <person name="Laso-Perez R."/>
            <person name="Leu A.O."/>
            <person name="Speth D.R."/>
            <person name="Yu H."/>
            <person name="Morgan-Lang C."/>
            <person name="Hatzenpichler R."/>
            <person name="Goudeau D."/>
            <person name="Malmstrom R."/>
            <person name="Brazelton W.J."/>
            <person name="Woyke T."/>
            <person name="Hallam S.J."/>
            <person name="Tyson G.W."/>
            <person name="Wegener G."/>
            <person name="Boetius A."/>
            <person name="Orphan V."/>
        </authorList>
    </citation>
    <scope>NUCLEOTIDE SEQUENCE</scope>
</reference>
<dbReference type="InterPro" id="IPR010985">
    <property type="entry name" value="Ribbon_hlx_hlx"/>
</dbReference>
<dbReference type="EMBL" id="MT631712">
    <property type="protein sequence ID" value="QNO58045.1"/>
    <property type="molecule type" value="Genomic_DNA"/>
</dbReference>
<accession>A0A7G9ZCR1</accession>
<dbReference type="GO" id="GO:0006355">
    <property type="term" value="P:regulation of DNA-templated transcription"/>
    <property type="evidence" value="ECO:0007669"/>
    <property type="project" value="InterPro"/>
</dbReference>
<dbReference type="AlphaFoldDB" id="A0A7G9ZCR1"/>
<dbReference type="Pfam" id="PF12651">
    <property type="entry name" value="RHH_3"/>
    <property type="match status" value="1"/>
</dbReference>
<evidence type="ECO:0000256" key="1">
    <source>
        <dbReference type="SAM" id="Coils"/>
    </source>
</evidence>
<evidence type="ECO:0000313" key="3">
    <source>
        <dbReference type="EMBL" id="QNO58045.1"/>
    </source>
</evidence>
<protein>
    <recommendedName>
        <fullName evidence="2">Predicted DNA-binding protein ribbon-helix-helix domain-containing protein</fullName>
    </recommendedName>
</protein>
<dbReference type="Gene3D" id="1.10.1220.10">
    <property type="entry name" value="Met repressor-like"/>
    <property type="match status" value="1"/>
</dbReference>
<name>A0A7G9ZCR1_9EURY</name>
<dbReference type="InterPro" id="IPR038733">
    <property type="entry name" value="Predicted_DNA_bind_prot_RHH"/>
</dbReference>
<dbReference type="InterPro" id="IPR013321">
    <property type="entry name" value="Arc_rbn_hlx_hlx"/>
</dbReference>
<gene>
    <name evidence="3" type="ORF">BLAHKPKO_00009</name>
</gene>
<organism evidence="3">
    <name type="scientific">Candidatus Methanophaga sp. ANME-1 ERB7</name>
    <dbReference type="NCBI Taxonomy" id="2759913"/>
    <lineage>
        <taxon>Archaea</taxon>
        <taxon>Methanobacteriati</taxon>
        <taxon>Methanobacteriota</taxon>
        <taxon>Stenosarchaea group</taxon>
        <taxon>Methanomicrobia</taxon>
        <taxon>Candidatus Methanophagales</taxon>
        <taxon>Candidatus Methanophagaceae</taxon>
        <taxon>Candidatus Methanophaga</taxon>
    </lineage>
</organism>